<keyword evidence="2" id="KW-0963">Cytoplasm</keyword>
<dbReference type="STRING" id="331657.A0A4U0X0B0"/>
<dbReference type="OrthoDB" id="16066at2759"/>
<evidence type="ECO:0000259" key="5">
    <source>
        <dbReference type="Pfam" id="PF13001"/>
    </source>
</evidence>
<dbReference type="SUPFAM" id="SSF48371">
    <property type="entry name" value="ARM repeat"/>
    <property type="match status" value="2"/>
</dbReference>
<dbReference type="GO" id="GO:0036503">
    <property type="term" value="P:ERAD pathway"/>
    <property type="evidence" value="ECO:0007669"/>
    <property type="project" value="TreeGrafter"/>
</dbReference>
<dbReference type="InterPro" id="IPR055443">
    <property type="entry name" value="HEAT_ECM29"/>
</dbReference>
<dbReference type="InterPro" id="IPR011989">
    <property type="entry name" value="ARM-like"/>
</dbReference>
<protein>
    <recommendedName>
        <fullName evidence="9">ARM repeat-containing protein</fullName>
    </recommendedName>
</protein>
<dbReference type="Proteomes" id="UP000308768">
    <property type="component" value="Unassembled WGS sequence"/>
</dbReference>
<sequence length="1727" mass="190226">MATPEAKELSLVGKVELRIALADSDVRLETTLNTYLAPLLLKLASEHLSVRNKVISICQHINNRIKPRSIKLPVAALLKQFKEHPSTPLLRHFDLLYVQQGIDRLLIPERLEILPGLIRGLESDTANSALHGSQLFHLLLRLLALFKLPARGSKEDEELRAKLNVSDVDAKFVSFWLGKLILLNIVRAPNPSSGITCSGLSANEYQFLALQGNTDAWDPAKDNGLNLAETKVTAARFLASGAFTDAERFLPAVFASADSNSRISEVGDDMLKRALPNTDLENRTLITQLYSVYFGDPGGSLAAKPALKIKLMSLFAKSLSSTTFPSQVIRIVEEALVTGEDDVGGTREISKLRSAIFAFINFVARHASPNDQHAIAPKVVYRLKDFIEVQGWPAGNGGDSTLRGYAYEVIGLLSKAGPTELLLEPNLDLLRWLFQSLREDTSGKNVTVSVEEALSSVLGTFTGPLDETVEQSLKALLISQMLPGNGRSTSYVAVRFANRCLPYDALEARWIDLLAIGAAEDQEVTEEGRRGLDPYWYQMTSCYKHSTGFADSRVRFPKFVDFVNYVFLNHDPADATSLEGLETASVSEVVHCLRTQYPRVFTTAVQYCRQLLMNEALDKNCIMLEINADWARKLDQTMSSDETARRAAGGFVKTMLPDPPQKKALSILLYALFQDLILTGSIGHSDGGEYFVEYCALCPDDLVAGVAPRFRSLESAIISNKYTTRAIAAHAYGLLASHPACSSEDVLQSAHSLLEKAGSWDHAVGSEVNQAHGALVALSFFFSRLAHRRRIEPDLQDVFQQFLTTVFSMLTTAKDNLLKEASCTAIGQLSLYSALSVSDIPSSLSYDTIADKIYDVAKSGNEKAILALGHLSMTLQESEEDAEVSELYHIEAQLHKLHEIRQTEAQFAVASRGLGLVYEKGGRTLKDDLVRDLVGSFSDNKAQLAGNVTEDTQLFEPGALPTGDGSITTYKDIMSLASEVGDSSLVYRFMSLASNNAIWSSRAAFGRFGLSSVLSDSSVDGYLAENPKLYPKLFRYRFDPNGAVQRSMNDIWSALVKDSSATINKYFDAIMEDLLQNILAKEWRVRQATCAAIADLVQGRALEQYEKYLERIWTLSFKVLDDIKESVRTAAGALARVMTSTLIRSLEAGESSSGNAGAMLKHVLPFLLSTSGLESSAKEVQAFALSTLLQIVKKGSGSTLRPFIPELVERLLGLLSSLEPQVVNYVHLNASKYNLTEQKIDEMRLASIRGSPLMESIERCLDLMDDATMTELRPRLENAMKTAVGLPFLFRPHADYLLKLVEKHLLDRNETVSSSYAASAGYVARTASDKQIVQLANFAKRVYFTSEDDRHRVASGEMIYAISKYSTDRFSAFATDFLPFVFVAKHDSHEVVKEFYQNTWDENVAGPRTVLLYVKEIVDMAQAHLDSPRWVLKHTASRAIAEAVTSIASTGSEISLSNAEVIWPALDKAMGGKTWEGKEIVLEAFVRFVEKGGQLWRKRTAVASSITKIIVREARRQNAAYRQFAIRSIGQVASARTDVDMSDVIIEILSPVMDGLVSVDESAMAVDGGTEVLKNDKVREKTLAAAIETLQDAINPKVLRESELSAKVLRVLDLIAKSETLQVRSSVVELASFQALGKLFQKLKSSEGEAVRAMQTEMWAKCSSLLFGPTGSSEAIRLKRADAILALAEFSHLFPTQSELSTEIAAEKSPAVRKVLEQALEVRLQRG</sequence>
<dbReference type="Pfam" id="PF24492">
    <property type="entry name" value="HEAT_ECM29"/>
    <property type="match status" value="1"/>
</dbReference>
<keyword evidence="4" id="KW-0647">Proteasome</keyword>
<keyword evidence="8" id="KW-1185">Reference proteome</keyword>
<dbReference type="GO" id="GO:0060090">
    <property type="term" value="F:molecular adaptor activity"/>
    <property type="evidence" value="ECO:0007669"/>
    <property type="project" value="InterPro"/>
</dbReference>
<feature type="domain" description="Proteasome adapter and scaffold protein ECM29 HEAT-repeat" evidence="6">
    <location>
        <begin position="1200"/>
        <end position="1344"/>
    </location>
</feature>
<evidence type="ECO:0000256" key="3">
    <source>
        <dbReference type="ARBA" id="ARBA00022737"/>
    </source>
</evidence>
<organism evidence="7 8">
    <name type="scientific">Cryomyces minteri</name>
    <dbReference type="NCBI Taxonomy" id="331657"/>
    <lineage>
        <taxon>Eukaryota</taxon>
        <taxon>Fungi</taxon>
        <taxon>Dikarya</taxon>
        <taxon>Ascomycota</taxon>
        <taxon>Pezizomycotina</taxon>
        <taxon>Dothideomycetes</taxon>
        <taxon>Dothideomycetes incertae sedis</taxon>
        <taxon>Cryomyces</taxon>
    </lineage>
</organism>
<gene>
    <name evidence="7" type="ORF">B0A49_05429</name>
</gene>
<dbReference type="GO" id="GO:0005737">
    <property type="term" value="C:cytoplasm"/>
    <property type="evidence" value="ECO:0007669"/>
    <property type="project" value="UniProtKB-SubCell"/>
</dbReference>
<comment type="subcellular location">
    <subcellularLocation>
        <location evidence="1">Cytoplasm</location>
    </subcellularLocation>
</comment>
<dbReference type="PANTHER" id="PTHR23346">
    <property type="entry name" value="TRANSLATIONAL ACTIVATOR GCN1-RELATED"/>
    <property type="match status" value="1"/>
</dbReference>
<name>A0A4U0X0B0_9PEZI</name>
<dbReference type="Pfam" id="PF13001">
    <property type="entry name" value="ECM29_N"/>
    <property type="match status" value="1"/>
</dbReference>
<dbReference type="InterPro" id="IPR024372">
    <property type="entry name" value="Ecm29_N"/>
</dbReference>
<dbReference type="GO" id="GO:0043248">
    <property type="term" value="P:proteasome assembly"/>
    <property type="evidence" value="ECO:0007669"/>
    <property type="project" value="InterPro"/>
</dbReference>
<keyword evidence="3" id="KW-0677">Repeat</keyword>
<evidence type="ECO:0000313" key="8">
    <source>
        <dbReference type="Proteomes" id="UP000308768"/>
    </source>
</evidence>
<evidence type="ECO:0000256" key="2">
    <source>
        <dbReference type="ARBA" id="ARBA00022490"/>
    </source>
</evidence>
<accession>A0A4U0X0B0</accession>
<dbReference type="EMBL" id="NAJN01000714">
    <property type="protein sequence ID" value="TKA69612.1"/>
    <property type="molecule type" value="Genomic_DNA"/>
</dbReference>
<dbReference type="Gene3D" id="1.25.10.10">
    <property type="entry name" value="Leucine-rich Repeat Variant"/>
    <property type="match status" value="2"/>
</dbReference>
<dbReference type="PANTHER" id="PTHR23346:SF19">
    <property type="entry name" value="PROTEASOME ADAPTER AND SCAFFOLD PROTEIN ECM29"/>
    <property type="match status" value="1"/>
</dbReference>
<dbReference type="GO" id="GO:0000502">
    <property type="term" value="C:proteasome complex"/>
    <property type="evidence" value="ECO:0007669"/>
    <property type="project" value="UniProtKB-KW"/>
</dbReference>
<evidence type="ECO:0000313" key="7">
    <source>
        <dbReference type="EMBL" id="TKA69612.1"/>
    </source>
</evidence>
<comment type="caution">
    <text evidence="7">The sequence shown here is derived from an EMBL/GenBank/DDBJ whole genome shotgun (WGS) entry which is preliminary data.</text>
</comment>
<evidence type="ECO:0000256" key="4">
    <source>
        <dbReference type="ARBA" id="ARBA00022942"/>
    </source>
</evidence>
<evidence type="ECO:0000259" key="6">
    <source>
        <dbReference type="Pfam" id="PF24492"/>
    </source>
</evidence>
<dbReference type="Pfam" id="PF23731">
    <property type="entry name" value="ARM_ECM29_C"/>
    <property type="match status" value="1"/>
</dbReference>
<reference evidence="7 8" key="1">
    <citation type="submission" date="2017-03" db="EMBL/GenBank/DDBJ databases">
        <title>Genomes of endolithic fungi from Antarctica.</title>
        <authorList>
            <person name="Coleine C."/>
            <person name="Masonjones S."/>
            <person name="Stajich J.E."/>
        </authorList>
    </citation>
    <scope>NUCLEOTIDE SEQUENCE [LARGE SCALE GENOMIC DNA]</scope>
    <source>
        <strain evidence="7 8">CCFEE 5187</strain>
    </source>
</reference>
<proteinExistence type="predicted"/>
<evidence type="ECO:0000256" key="1">
    <source>
        <dbReference type="ARBA" id="ARBA00004496"/>
    </source>
</evidence>
<dbReference type="InterPro" id="IPR016024">
    <property type="entry name" value="ARM-type_fold"/>
</dbReference>
<dbReference type="GO" id="GO:0005634">
    <property type="term" value="C:nucleus"/>
    <property type="evidence" value="ECO:0007669"/>
    <property type="project" value="TreeGrafter"/>
</dbReference>
<feature type="domain" description="Proteasome component Ecm29 N-terminal" evidence="5">
    <location>
        <begin position="12"/>
        <end position="515"/>
    </location>
</feature>
<evidence type="ECO:0008006" key="9">
    <source>
        <dbReference type="Google" id="ProtNLM"/>
    </source>
</evidence>